<dbReference type="RefSeq" id="WP_060851426.1">
    <property type="nucleotide sequence ID" value="NZ_AP014708.1"/>
</dbReference>
<evidence type="ECO:0000256" key="1">
    <source>
        <dbReference type="SAM" id="MobiDB-lite"/>
    </source>
</evidence>
<keyword evidence="2" id="KW-0614">Plasmid</keyword>
<reference evidence="2 3" key="1">
    <citation type="journal article" date="2015" name="Genome Announc.">
        <title>Complete Genome Sequence of Methylobacterium aquaticum Strain 22A, Isolated from Racomitrium japonicum Moss.</title>
        <authorList>
            <person name="Tani A."/>
            <person name="Ogura Y."/>
            <person name="Hayashi T."/>
            <person name="Kimbara K."/>
        </authorList>
    </citation>
    <scope>NUCLEOTIDE SEQUENCE [LARGE SCALE GENOMIC DNA]</scope>
    <source>
        <strain evidence="2 3">MA-22A</strain>
        <plasmid evidence="3">Plasmid pMaq22A_4p DNA</plasmid>
    </source>
</reference>
<feature type="region of interest" description="Disordered" evidence="1">
    <location>
        <begin position="1"/>
        <end position="75"/>
    </location>
</feature>
<organism evidence="2 3">
    <name type="scientific">Methylobacterium aquaticum</name>
    <dbReference type="NCBI Taxonomy" id="270351"/>
    <lineage>
        <taxon>Bacteria</taxon>
        <taxon>Pseudomonadati</taxon>
        <taxon>Pseudomonadota</taxon>
        <taxon>Alphaproteobacteria</taxon>
        <taxon>Hyphomicrobiales</taxon>
        <taxon>Methylobacteriaceae</taxon>
        <taxon>Methylobacterium</taxon>
    </lineage>
</organism>
<feature type="compositionally biased region" description="Pro residues" evidence="1">
    <location>
        <begin position="40"/>
        <end position="52"/>
    </location>
</feature>
<reference evidence="3" key="2">
    <citation type="submission" date="2015-01" db="EMBL/GenBank/DDBJ databases">
        <title>Complete genome sequence of Methylobacterium aquaticum strain 22A.</title>
        <authorList>
            <person name="Tani A."/>
            <person name="Ogura Y."/>
            <person name="Hayashi T."/>
        </authorList>
    </citation>
    <scope>NUCLEOTIDE SEQUENCE [LARGE SCALE GENOMIC DNA]</scope>
    <source>
        <strain evidence="3">MA-22A</strain>
        <plasmid evidence="3">Plasmid pMaq22A_4p DNA</plasmid>
    </source>
</reference>
<proteinExistence type="predicted"/>
<dbReference type="EMBL" id="AP014708">
    <property type="protein sequence ID" value="BAQ50385.1"/>
    <property type="molecule type" value="Genomic_DNA"/>
</dbReference>
<evidence type="ECO:0000313" key="2">
    <source>
        <dbReference type="EMBL" id="BAQ50385.1"/>
    </source>
</evidence>
<name>A0A0C6G2L0_9HYPH</name>
<sequence length="131" mass="13762">MSTPAKPIPLGRAPRPRTNPEDLAQLVAGGAEAGFARPLAPAPEPASEPMPALPAAEAETPAAAPARKMGKGAPVNPLRLEVPKAVWLELKMEAAKREVSVKFLVLEALAAKGYSVDLDEVPEDGRRGTKR</sequence>
<dbReference type="PATRIC" id="fig|270351.10.peg.7573"/>
<dbReference type="OrthoDB" id="7995618at2"/>
<dbReference type="AlphaFoldDB" id="A0A0C6G2L0"/>
<feature type="compositionally biased region" description="Low complexity" evidence="1">
    <location>
        <begin position="53"/>
        <end position="66"/>
    </location>
</feature>
<evidence type="ECO:0000313" key="3">
    <source>
        <dbReference type="Proteomes" id="UP000061432"/>
    </source>
</evidence>
<protein>
    <submittedName>
        <fullName evidence="2">Uncharacterized protein</fullName>
    </submittedName>
</protein>
<geneLocation type="plasmid" evidence="3">
    <name>pMaq22A_4p DNA</name>
</geneLocation>
<dbReference type="KEGG" id="maqu:Maq22A_4p60145"/>
<dbReference type="Proteomes" id="UP000061432">
    <property type="component" value="Plasmid pMaq22A_4p"/>
</dbReference>
<gene>
    <name evidence="2" type="ORF">Maq22A_4p60145</name>
</gene>
<accession>A0A0C6G2L0</accession>